<keyword evidence="1 3" id="KW-0547">Nucleotide-binding</keyword>
<evidence type="ECO:0000313" key="7">
    <source>
        <dbReference type="Proteomes" id="UP000078348"/>
    </source>
</evidence>
<evidence type="ECO:0000259" key="4">
    <source>
        <dbReference type="PROSITE" id="PS50003"/>
    </source>
</evidence>
<evidence type="ECO:0000256" key="2">
    <source>
        <dbReference type="ARBA" id="ARBA00022840"/>
    </source>
</evidence>
<dbReference type="PROSITE" id="PS50003">
    <property type="entry name" value="PH_DOMAIN"/>
    <property type="match status" value="1"/>
</dbReference>
<dbReference type="InterPro" id="IPR000719">
    <property type="entry name" value="Prot_kinase_dom"/>
</dbReference>
<dbReference type="SUPFAM" id="SSF50729">
    <property type="entry name" value="PH domain-like"/>
    <property type="match status" value="1"/>
</dbReference>
<dbReference type="FunFam" id="3.30.200.20:FF:000042">
    <property type="entry name" value="Aurora kinase A"/>
    <property type="match status" value="1"/>
</dbReference>
<keyword evidence="7" id="KW-1185">Reference proteome</keyword>
<keyword evidence="2 3" id="KW-0067">ATP-binding</keyword>
<protein>
    <recommendedName>
        <fullName evidence="8">Calcium/calmodulin-dependent protein kinase</fullName>
    </recommendedName>
</protein>
<dbReference type="PROSITE" id="PS00107">
    <property type="entry name" value="PROTEIN_KINASE_ATP"/>
    <property type="match status" value="1"/>
</dbReference>
<evidence type="ECO:0008006" key="8">
    <source>
        <dbReference type="Google" id="ProtNLM"/>
    </source>
</evidence>
<dbReference type="PROSITE" id="PS00108">
    <property type="entry name" value="PROTEIN_KINASE_ST"/>
    <property type="match status" value="1"/>
</dbReference>
<dbReference type="Pfam" id="PF00069">
    <property type="entry name" value="Pkinase"/>
    <property type="match status" value="1"/>
</dbReference>
<dbReference type="FunFam" id="1.10.510.10:FF:000571">
    <property type="entry name" value="Maternal embryonic leucine zipper kinase"/>
    <property type="match status" value="1"/>
</dbReference>
<dbReference type="InterPro" id="IPR011009">
    <property type="entry name" value="Kinase-like_dom_sf"/>
</dbReference>
<dbReference type="SUPFAM" id="SSF56112">
    <property type="entry name" value="Protein kinase-like (PK-like)"/>
    <property type="match status" value="1"/>
</dbReference>
<dbReference type="CDD" id="cd05117">
    <property type="entry name" value="STKc_CAMK"/>
    <property type="match status" value="1"/>
</dbReference>
<organism evidence="6 7">
    <name type="scientific">Blastocystis sp. subtype 1 (strain ATCC 50177 / NandII)</name>
    <dbReference type="NCBI Taxonomy" id="478820"/>
    <lineage>
        <taxon>Eukaryota</taxon>
        <taxon>Sar</taxon>
        <taxon>Stramenopiles</taxon>
        <taxon>Bigyra</taxon>
        <taxon>Opalozoa</taxon>
        <taxon>Opalinata</taxon>
        <taxon>Blastocystidae</taxon>
        <taxon>Blastocystis</taxon>
    </lineage>
</organism>
<dbReference type="STRING" id="478820.A0A196SDB6"/>
<dbReference type="InterPro" id="IPR017441">
    <property type="entry name" value="Protein_kinase_ATP_BS"/>
</dbReference>
<dbReference type="InterPro" id="IPR008271">
    <property type="entry name" value="Ser/Thr_kinase_AS"/>
</dbReference>
<feature type="domain" description="Protein kinase" evidence="5">
    <location>
        <begin position="227"/>
        <end position="485"/>
    </location>
</feature>
<dbReference type="GO" id="GO:0004672">
    <property type="term" value="F:protein kinase activity"/>
    <property type="evidence" value="ECO:0007669"/>
    <property type="project" value="InterPro"/>
</dbReference>
<reference evidence="6 7" key="1">
    <citation type="submission" date="2016-05" db="EMBL/GenBank/DDBJ databases">
        <title>Nuclear genome of Blastocystis sp. subtype 1 NandII.</title>
        <authorList>
            <person name="Gentekaki E."/>
            <person name="Curtis B."/>
            <person name="Stairs C."/>
            <person name="Eme L."/>
            <person name="Herman E."/>
            <person name="Klimes V."/>
            <person name="Arias M.C."/>
            <person name="Elias M."/>
            <person name="Hilliou F."/>
            <person name="Klute M."/>
            <person name="Malik S.-B."/>
            <person name="Pightling A."/>
            <person name="Rachubinski R."/>
            <person name="Salas D."/>
            <person name="Schlacht A."/>
            <person name="Suga H."/>
            <person name="Archibald J."/>
            <person name="Ball S.G."/>
            <person name="Clark G."/>
            <person name="Dacks J."/>
            <person name="Van Der Giezen M."/>
            <person name="Tsaousis A."/>
            <person name="Roger A."/>
        </authorList>
    </citation>
    <scope>NUCLEOTIDE SEQUENCE [LARGE SCALE GENOMIC DNA]</scope>
    <source>
        <strain evidence="7">ATCC 50177 / NandII</strain>
    </source>
</reference>
<dbReference type="PANTHER" id="PTHR24347">
    <property type="entry name" value="SERINE/THREONINE-PROTEIN KINASE"/>
    <property type="match status" value="1"/>
</dbReference>
<name>A0A196SDB6_BLAHN</name>
<dbReference type="InterPro" id="IPR001849">
    <property type="entry name" value="PH_domain"/>
</dbReference>
<dbReference type="SMART" id="SM00233">
    <property type="entry name" value="PH"/>
    <property type="match status" value="1"/>
</dbReference>
<evidence type="ECO:0000259" key="5">
    <source>
        <dbReference type="PROSITE" id="PS50011"/>
    </source>
</evidence>
<gene>
    <name evidence="6" type="ORF">AV274_4345</name>
</gene>
<dbReference type="Proteomes" id="UP000078348">
    <property type="component" value="Unassembled WGS sequence"/>
</dbReference>
<evidence type="ECO:0000256" key="1">
    <source>
        <dbReference type="ARBA" id="ARBA00022741"/>
    </source>
</evidence>
<dbReference type="SMART" id="SM00220">
    <property type="entry name" value="S_TKc"/>
    <property type="match status" value="1"/>
</dbReference>
<comment type="caution">
    <text evidence="6">The sequence shown here is derived from an EMBL/GenBank/DDBJ whole genome shotgun (WGS) entry which is preliminary data.</text>
</comment>
<sequence length="706" mass="79742">MTNKLLKSGYLEKQSTFRKKWSRRYLELRESELKWYAEEGGACDGYISLKDIASVEDCEYNIDKPHCLSITLNSKKVYWFAFETVLERKSWKAAIEDAKTLFLQNESGNESSPIAGEISDEVDPQLGFILKRMELCDNVKDLRAFLREIETIAMDLPSSKAKVQYHYVADAINKVRAAKLDLFSESMDSYANSVLELFNFVVEDDDDNNTGVKTNACAIKADINQLYKLKTAIGSGTYSVVKLATDRKTGEDVAIKVITKSQLSGDDTVSLNREVSIMSLLRQHPNVVCIKGFYQDNDYFYVVQELCSGGELFDAIVSKASYSEREAQTVVRTLLYTIAYCHDRGIVHRDLKPENILLKNKQDYTNIKIADFGFARETHAMSGLSTSCGTPGYLAPEIMKGQVYGPPVDIWAIGVITYILLCGYPPFSSDNDVLMYRQILRGQFDFPSPEWDHVSEDAKDFIRHLLVVDPEKRYTAKQASMLAWMRYESQGTMHMDGAVRMLEHFNIRRRRNTSIFMDELIDKPTNAITEPAKANSAFVAIKDCCSRKAPSLAIPEGPAIPKGSRFDVEQIIYTADGTWLRVSAQTLQAVVKDKAAAATTGWVCAEPREMDPFCIPAASQLYVSLWSKDQALHNVRSSPSAADPSIAKIASGQMYIASEVVKKEDEEWIRLHPQTLHTYRLPDKPCWIAVYLKNETRFLKKVDFAK</sequence>
<feature type="binding site" evidence="3">
    <location>
        <position position="256"/>
    </location>
    <ligand>
        <name>ATP</name>
        <dbReference type="ChEBI" id="CHEBI:30616"/>
    </ligand>
</feature>
<feature type="domain" description="PH" evidence="4">
    <location>
        <begin position="4"/>
        <end position="100"/>
    </location>
</feature>
<accession>A0A196SDB6</accession>
<dbReference type="EMBL" id="LXWW01000305">
    <property type="protein sequence ID" value="OAO13999.1"/>
    <property type="molecule type" value="Genomic_DNA"/>
</dbReference>
<dbReference type="Pfam" id="PF00169">
    <property type="entry name" value="PH"/>
    <property type="match status" value="1"/>
</dbReference>
<dbReference type="OrthoDB" id="193931at2759"/>
<dbReference type="Gene3D" id="1.10.510.10">
    <property type="entry name" value="Transferase(Phosphotransferase) domain 1"/>
    <property type="match status" value="1"/>
</dbReference>
<dbReference type="InterPro" id="IPR011993">
    <property type="entry name" value="PH-like_dom_sf"/>
</dbReference>
<dbReference type="AlphaFoldDB" id="A0A196SDB6"/>
<evidence type="ECO:0000313" key="6">
    <source>
        <dbReference type="EMBL" id="OAO13999.1"/>
    </source>
</evidence>
<dbReference type="PROSITE" id="PS50011">
    <property type="entry name" value="PROTEIN_KINASE_DOM"/>
    <property type="match status" value="1"/>
</dbReference>
<dbReference type="CDD" id="cd00821">
    <property type="entry name" value="PH"/>
    <property type="match status" value="1"/>
</dbReference>
<proteinExistence type="predicted"/>
<dbReference type="Gene3D" id="2.30.29.30">
    <property type="entry name" value="Pleckstrin-homology domain (PH domain)/Phosphotyrosine-binding domain (PTB)"/>
    <property type="match status" value="1"/>
</dbReference>
<dbReference type="GO" id="GO:0005524">
    <property type="term" value="F:ATP binding"/>
    <property type="evidence" value="ECO:0007669"/>
    <property type="project" value="UniProtKB-UniRule"/>
</dbReference>
<evidence type="ECO:0000256" key="3">
    <source>
        <dbReference type="PROSITE-ProRule" id="PRU10141"/>
    </source>
</evidence>